<feature type="domain" description="Tetrapyrrole methylase" evidence="6">
    <location>
        <begin position="27"/>
        <end position="219"/>
    </location>
</feature>
<dbReference type="InterPro" id="IPR008189">
    <property type="entry name" value="rRNA_ssu_MeTfrase_I"/>
</dbReference>
<dbReference type="RefSeq" id="WP_236959731.1">
    <property type="nucleotide sequence ID" value="NZ_JAETXX010000009.1"/>
</dbReference>
<dbReference type="Gene3D" id="3.30.950.10">
    <property type="entry name" value="Methyltransferase, Cobalt-precorrin-4 Transmethylase, Domain 2"/>
    <property type="match status" value="1"/>
</dbReference>
<dbReference type="PANTHER" id="PTHR46111">
    <property type="entry name" value="RIBOSOMAL RNA SMALL SUBUNIT METHYLTRANSFERASE I"/>
    <property type="match status" value="1"/>
</dbReference>
<proteinExistence type="predicted"/>
<name>A0ABS9J5V6_9FLAO</name>
<evidence type="ECO:0000256" key="5">
    <source>
        <dbReference type="ARBA" id="ARBA00022691"/>
    </source>
</evidence>
<dbReference type="InterPro" id="IPR014776">
    <property type="entry name" value="4pyrrole_Mease_sub2"/>
</dbReference>
<dbReference type="Proteomes" id="UP000829517">
    <property type="component" value="Unassembled WGS sequence"/>
</dbReference>
<evidence type="ECO:0000256" key="3">
    <source>
        <dbReference type="ARBA" id="ARBA00022603"/>
    </source>
</evidence>
<keyword evidence="2" id="KW-0698">rRNA processing</keyword>
<keyword evidence="3 7" id="KW-0489">Methyltransferase</keyword>
<dbReference type="SUPFAM" id="SSF53790">
    <property type="entry name" value="Tetrapyrrole methylase"/>
    <property type="match status" value="1"/>
</dbReference>
<dbReference type="GO" id="GO:0032259">
    <property type="term" value="P:methylation"/>
    <property type="evidence" value="ECO:0007669"/>
    <property type="project" value="UniProtKB-KW"/>
</dbReference>
<evidence type="ECO:0000256" key="2">
    <source>
        <dbReference type="ARBA" id="ARBA00022552"/>
    </source>
</evidence>
<reference evidence="7 8" key="1">
    <citation type="submission" date="2021-01" db="EMBL/GenBank/DDBJ databases">
        <title>Genome sequencing of Joostella atrarenae M1-2 (= KCTC 23194).</title>
        <authorList>
            <person name="Zakaria M.R."/>
            <person name="Lam M.Q."/>
            <person name="Chong C.S."/>
        </authorList>
    </citation>
    <scope>NUCLEOTIDE SEQUENCE [LARGE SCALE GENOMIC DNA]</scope>
    <source>
        <strain evidence="7 8">M1-2</strain>
    </source>
</reference>
<dbReference type="CDD" id="cd11649">
    <property type="entry name" value="RsmI_like"/>
    <property type="match status" value="1"/>
</dbReference>
<dbReference type="GO" id="GO:0008168">
    <property type="term" value="F:methyltransferase activity"/>
    <property type="evidence" value="ECO:0007669"/>
    <property type="project" value="UniProtKB-KW"/>
</dbReference>
<gene>
    <name evidence="7" type="ORF">JM658_13120</name>
</gene>
<protein>
    <submittedName>
        <fullName evidence="7">SAM-dependent methyltransferase</fullName>
    </submittedName>
</protein>
<keyword evidence="8" id="KW-1185">Reference proteome</keyword>
<evidence type="ECO:0000313" key="7">
    <source>
        <dbReference type="EMBL" id="MCF8715770.1"/>
    </source>
</evidence>
<evidence type="ECO:0000259" key="6">
    <source>
        <dbReference type="Pfam" id="PF00590"/>
    </source>
</evidence>
<accession>A0ABS9J5V6</accession>
<dbReference type="PIRSF" id="PIRSF005917">
    <property type="entry name" value="MTase_YraL"/>
    <property type="match status" value="1"/>
</dbReference>
<organism evidence="7 8">
    <name type="scientific">Joostella atrarenae</name>
    <dbReference type="NCBI Taxonomy" id="679257"/>
    <lineage>
        <taxon>Bacteria</taxon>
        <taxon>Pseudomonadati</taxon>
        <taxon>Bacteroidota</taxon>
        <taxon>Flavobacteriia</taxon>
        <taxon>Flavobacteriales</taxon>
        <taxon>Flavobacteriaceae</taxon>
        <taxon>Joostella</taxon>
    </lineage>
</organism>
<dbReference type="PANTHER" id="PTHR46111:SF2">
    <property type="entry name" value="SAM-DEPENDENT METHYLTRANSFERASE"/>
    <property type="match status" value="1"/>
</dbReference>
<evidence type="ECO:0000313" key="8">
    <source>
        <dbReference type="Proteomes" id="UP000829517"/>
    </source>
</evidence>
<keyword evidence="5" id="KW-0949">S-adenosyl-L-methionine</keyword>
<keyword evidence="1" id="KW-0963">Cytoplasm</keyword>
<keyword evidence="4" id="KW-0808">Transferase</keyword>
<dbReference type="InterPro" id="IPR035996">
    <property type="entry name" value="4pyrrol_Methylase_sf"/>
</dbReference>
<sequence length="240" mass="26476">MATDNNTGKLYLIPTTLGEVEPLEVLPLSIKRAIENLDFYIVENEKTVRRFIKRISPKKSQPSLKIQVLNKYTLPEEIPTFITPCLNGHDVGIISEAGCPGVADPGADVVAIAHEKGIKVVPLVGPSSILLALMASGMNGQSFAFNGYLPIDKADKKKELKNLEKRSKELDQSQIFMETPYRNDKLLADITAMLSPNTLLCVACDITLPTETIKTQSIAQWKGAKIDLHKRPTIFILHAQ</sequence>
<evidence type="ECO:0000256" key="4">
    <source>
        <dbReference type="ARBA" id="ARBA00022679"/>
    </source>
</evidence>
<dbReference type="Gene3D" id="3.40.1010.10">
    <property type="entry name" value="Cobalt-precorrin-4 Transmethylase, Domain 1"/>
    <property type="match status" value="1"/>
</dbReference>
<dbReference type="Pfam" id="PF00590">
    <property type="entry name" value="TP_methylase"/>
    <property type="match status" value="1"/>
</dbReference>
<dbReference type="InterPro" id="IPR014777">
    <property type="entry name" value="4pyrrole_Mease_sub1"/>
</dbReference>
<dbReference type="EMBL" id="JAETXX010000009">
    <property type="protein sequence ID" value="MCF8715770.1"/>
    <property type="molecule type" value="Genomic_DNA"/>
</dbReference>
<evidence type="ECO:0000256" key="1">
    <source>
        <dbReference type="ARBA" id="ARBA00022490"/>
    </source>
</evidence>
<dbReference type="InterPro" id="IPR000878">
    <property type="entry name" value="4pyrrol_Mease"/>
</dbReference>
<comment type="caution">
    <text evidence="7">The sequence shown here is derived from an EMBL/GenBank/DDBJ whole genome shotgun (WGS) entry which is preliminary data.</text>
</comment>